<feature type="transmembrane region" description="Helical" evidence="6">
    <location>
        <begin position="355"/>
        <end position="374"/>
    </location>
</feature>
<feature type="transmembrane region" description="Helical" evidence="6">
    <location>
        <begin position="380"/>
        <end position="402"/>
    </location>
</feature>
<dbReference type="EMBL" id="WTVM01000191">
    <property type="protein sequence ID" value="NMG05029.1"/>
    <property type="molecule type" value="Genomic_DNA"/>
</dbReference>
<evidence type="ECO:0000256" key="4">
    <source>
        <dbReference type="ARBA" id="ARBA00022989"/>
    </source>
</evidence>
<dbReference type="InterPro" id="IPR011701">
    <property type="entry name" value="MFS"/>
</dbReference>
<dbReference type="GO" id="GO:0016020">
    <property type="term" value="C:membrane"/>
    <property type="evidence" value="ECO:0007669"/>
    <property type="project" value="UniProtKB-SubCell"/>
</dbReference>
<accession>A0A972F9V9</accession>
<feature type="transmembrane region" description="Helical" evidence="6">
    <location>
        <begin position="54"/>
        <end position="80"/>
    </location>
</feature>
<name>A0A972F9V9_9RHOO</name>
<keyword evidence="4 6" id="KW-1133">Transmembrane helix</keyword>
<feature type="transmembrane region" description="Helical" evidence="6">
    <location>
        <begin position="260"/>
        <end position="280"/>
    </location>
</feature>
<feature type="transmembrane region" description="Helical" evidence="6">
    <location>
        <begin position="227"/>
        <end position="248"/>
    </location>
</feature>
<feature type="transmembrane region" description="Helical" evidence="6">
    <location>
        <begin position="292"/>
        <end position="310"/>
    </location>
</feature>
<dbReference type="AlphaFoldDB" id="A0A972F9V9"/>
<dbReference type="PANTHER" id="PTHR43385:SF1">
    <property type="entry name" value="RIBOFLAVIN TRANSPORTER RIBJ"/>
    <property type="match status" value="1"/>
</dbReference>
<dbReference type="InterPro" id="IPR036259">
    <property type="entry name" value="MFS_trans_sf"/>
</dbReference>
<dbReference type="PANTHER" id="PTHR43385">
    <property type="entry name" value="RIBOFLAVIN TRANSPORTER RIBJ"/>
    <property type="match status" value="1"/>
</dbReference>
<gene>
    <name evidence="7" type="ORF">GPA21_18955</name>
</gene>
<feature type="transmembrane region" description="Helical" evidence="6">
    <location>
        <begin position="26"/>
        <end position="48"/>
    </location>
</feature>
<proteinExistence type="predicted"/>
<dbReference type="RefSeq" id="WP_168989646.1">
    <property type="nucleotide sequence ID" value="NZ_CAWPHM010000101.1"/>
</dbReference>
<keyword evidence="8" id="KW-1185">Reference proteome</keyword>
<evidence type="ECO:0000256" key="6">
    <source>
        <dbReference type="SAM" id="Phobius"/>
    </source>
</evidence>
<reference evidence="7" key="1">
    <citation type="submission" date="2019-12" db="EMBL/GenBank/DDBJ databases">
        <title>Comparative genomics gives insights into the taxonomy of the Azoarcus-Aromatoleum group and reveals separate origins of nif in the plant-associated Azoarcus and non-plant-associated Aromatoleum sub-groups.</title>
        <authorList>
            <person name="Lafos M."/>
            <person name="Maluk M."/>
            <person name="Batista M."/>
            <person name="Junghare M."/>
            <person name="Carmona M."/>
            <person name="Faoro H."/>
            <person name="Cruz L.M."/>
            <person name="Battistoni F."/>
            <person name="De Souza E."/>
            <person name="Pedrosa F."/>
            <person name="Chen W.-M."/>
            <person name="Poole P.S."/>
            <person name="Dixon R.A."/>
            <person name="James E.K."/>
        </authorList>
    </citation>
    <scope>NUCLEOTIDE SEQUENCE</scope>
    <source>
        <strain evidence="7">NSC3</strain>
    </source>
</reference>
<dbReference type="Gene3D" id="1.20.1250.20">
    <property type="entry name" value="MFS general substrate transporter like domains"/>
    <property type="match status" value="1"/>
</dbReference>
<organism evidence="7 8">
    <name type="scientific">Azoarcus taiwanensis</name>
    <dbReference type="NCBI Taxonomy" id="666964"/>
    <lineage>
        <taxon>Bacteria</taxon>
        <taxon>Pseudomonadati</taxon>
        <taxon>Pseudomonadota</taxon>
        <taxon>Betaproteobacteria</taxon>
        <taxon>Rhodocyclales</taxon>
        <taxon>Zoogloeaceae</taxon>
        <taxon>Azoarcus</taxon>
    </lineage>
</organism>
<dbReference type="InterPro" id="IPR052983">
    <property type="entry name" value="MFS_Riboflavin_Transporter"/>
</dbReference>
<comment type="caution">
    <text evidence="7">The sequence shown here is derived from an EMBL/GenBank/DDBJ whole genome shotgun (WGS) entry which is preliminary data.</text>
</comment>
<evidence type="ECO:0000313" key="8">
    <source>
        <dbReference type="Proteomes" id="UP000599523"/>
    </source>
</evidence>
<dbReference type="GO" id="GO:0022857">
    <property type="term" value="F:transmembrane transporter activity"/>
    <property type="evidence" value="ECO:0007669"/>
    <property type="project" value="InterPro"/>
</dbReference>
<feature type="transmembrane region" description="Helical" evidence="6">
    <location>
        <begin position="178"/>
        <end position="199"/>
    </location>
</feature>
<dbReference type="SUPFAM" id="SSF103473">
    <property type="entry name" value="MFS general substrate transporter"/>
    <property type="match status" value="1"/>
</dbReference>
<sequence length="407" mass="41706">MTNGESHRAPASPTLEPSPVSLIRPVALLGTTQIIAWGSLFYAIAVLAQPMAATLGISMTGVFGAFSASLAISGLTAPAIGRALDRYGGYRVMAAGSVISAVALSLISSAQGPLQFFVGWGLAGVAMAANLYDAAFPALSQFAGRHYRPALTALTLLGGFASTVFWPLAWWLHETFDWRAAVAVFAALHLLVCLPAHYFGLPRPTTPAPSGDTPEVAPSPPAAGSRFLWLATAFTVSAFVISGTAAHAVGALKASGLSPAAAIVAVSLIGPMQVVGRIIEFVFARGLSAAKVGLAAFGIMAVAMCLLLLIGVSPTLAFAFACAYGLSNGVMSIVRGTVPAELFGRHAYGTLMGRLAGPAFFAKAAAPVALAALVANGDHYTWLAALLTLLSLFALIAFVAAIHSRAQ</sequence>
<comment type="subcellular location">
    <subcellularLocation>
        <location evidence="1">Membrane</location>
        <topology evidence="1">Multi-pass membrane protein</topology>
    </subcellularLocation>
</comment>
<evidence type="ECO:0000256" key="5">
    <source>
        <dbReference type="ARBA" id="ARBA00023136"/>
    </source>
</evidence>
<evidence type="ECO:0000313" key="7">
    <source>
        <dbReference type="EMBL" id="NMG05029.1"/>
    </source>
</evidence>
<dbReference type="Pfam" id="PF07690">
    <property type="entry name" value="MFS_1"/>
    <property type="match status" value="1"/>
</dbReference>
<feature type="transmembrane region" description="Helical" evidence="6">
    <location>
        <begin position="151"/>
        <end position="172"/>
    </location>
</feature>
<dbReference type="Proteomes" id="UP000599523">
    <property type="component" value="Unassembled WGS sequence"/>
</dbReference>
<keyword evidence="3 6" id="KW-0812">Transmembrane</keyword>
<feature type="transmembrane region" description="Helical" evidence="6">
    <location>
        <begin position="92"/>
        <end position="111"/>
    </location>
</feature>
<feature type="transmembrane region" description="Helical" evidence="6">
    <location>
        <begin position="117"/>
        <end position="139"/>
    </location>
</feature>
<protein>
    <submittedName>
        <fullName evidence="7">MFS transporter</fullName>
    </submittedName>
</protein>
<keyword evidence="5 6" id="KW-0472">Membrane</keyword>
<evidence type="ECO:0000256" key="1">
    <source>
        <dbReference type="ARBA" id="ARBA00004141"/>
    </source>
</evidence>
<keyword evidence="2" id="KW-0813">Transport</keyword>
<evidence type="ECO:0000256" key="3">
    <source>
        <dbReference type="ARBA" id="ARBA00022692"/>
    </source>
</evidence>
<evidence type="ECO:0000256" key="2">
    <source>
        <dbReference type="ARBA" id="ARBA00022448"/>
    </source>
</evidence>